<dbReference type="Proteomes" id="UP000326912">
    <property type="component" value="Unassembled WGS sequence"/>
</dbReference>
<dbReference type="RefSeq" id="WP_151757660.1">
    <property type="nucleotide sequence ID" value="NZ_BKZW01000002.1"/>
</dbReference>
<keyword evidence="2" id="KW-1185">Reference proteome</keyword>
<organism evidence="1 2">
    <name type="scientific">Dictyobacter vulcani</name>
    <dbReference type="NCBI Taxonomy" id="2607529"/>
    <lineage>
        <taxon>Bacteria</taxon>
        <taxon>Bacillati</taxon>
        <taxon>Chloroflexota</taxon>
        <taxon>Ktedonobacteria</taxon>
        <taxon>Ktedonobacterales</taxon>
        <taxon>Dictyobacteraceae</taxon>
        <taxon>Dictyobacter</taxon>
    </lineage>
</organism>
<gene>
    <name evidence="1" type="ORF">KDW_39860</name>
</gene>
<dbReference type="SUPFAM" id="SSF159941">
    <property type="entry name" value="MM3350-like"/>
    <property type="match status" value="1"/>
</dbReference>
<accession>A0A5J4KK04</accession>
<dbReference type="InterPro" id="IPR024047">
    <property type="entry name" value="MM3350-like_sf"/>
</dbReference>
<sequence length="352" mass="40197">MTTTTKKKKKIVSTGICNFCQAELDKAKMTQHLKYCTSRQAQIADQQAAYQGKQVQILHLLVEGQYNPQYWLHLEIPALSPLYILDDFLRDIWLECCGHLSAFTINGVHYEADLEDVTPLPPSGKIDTQPQTEEIVDEEGSEKQIIATVLQQANGFFQNIVPQFQELLPTALIKECRQFSSVDDLILFLQQKGKEIKWGPTPRASDEEEQKAYMERYFAKQLIKNMLQLLQQDESMDVPLQRALRNLKPGKNFFYEYDFGSTTSLTLRVISEREGPFPSKEEEIVSLMAQNRAPELTCAHCGKPAYLINVDYSDEDLLYYCQSCEEKEDPDLEMNMLPIVNSPRIGVCAYGG</sequence>
<evidence type="ECO:0000313" key="1">
    <source>
        <dbReference type="EMBL" id="GER89824.1"/>
    </source>
</evidence>
<name>A0A5J4KK04_9CHLR</name>
<protein>
    <submittedName>
        <fullName evidence="1">Uncharacterized protein</fullName>
    </submittedName>
</protein>
<dbReference type="EMBL" id="BKZW01000002">
    <property type="protein sequence ID" value="GER89824.1"/>
    <property type="molecule type" value="Genomic_DNA"/>
</dbReference>
<dbReference type="AlphaFoldDB" id="A0A5J4KK04"/>
<reference evidence="1 2" key="1">
    <citation type="submission" date="2019-10" db="EMBL/GenBank/DDBJ databases">
        <title>Dictyobacter vulcani sp. nov., within the class Ktedonobacteria, isolated from soil of volcanic Mt. Zao.</title>
        <authorList>
            <person name="Zheng Y."/>
            <person name="Wang C.M."/>
            <person name="Sakai Y."/>
            <person name="Abe K."/>
            <person name="Yokota A."/>
            <person name="Yabe S."/>
        </authorList>
    </citation>
    <scope>NUCLEOTIDE SEQUENCE [LARGE SCALE GENOMIC DNA]</scope>
    <source>
        <strain evidence="1 2">W12</strain>
    </source>
</reference>
<evidence type="ECO:0000313" key="2">
    <source>
        <dbReference type="Proteomes" id="UP000326912"/>
    </source>
</evidence>
<comment type="caution">
    <text evidence="1">The sequence shown here is derived from an EMBL/GenBank/DDBJ whole genome shotgun (WGS) entry which is preliminary data.</text>
</comment>
<proteinExistence type="predicted"/>